<keyword evidence="3" id="KW-1185">Reference proteome</keyword>
<evidence type="ECO:0000256" key="1">
    <source>
        <dbReference type="SAM" id="MobiDB-lite"/>
    </source>
</evidence>
<evidence type="ECO:0000313" key="2">
    <source>
        <dbReference type="EMBL" id="RYR32052.1"/>
    </source>
</evidence>
<evidence type="ECO:0008006" key="4">
    <source>
        <dbReference type="Google" id="ProtNLM"/>
    </source>
</evidence>
<proteinExistence type="predicted"/>
<reference evidence="2 3" key="1">
    <citation type="submission" date="2019-01" db="EMBL/GenBank/DDBJ databases">
        <title>Sequencing of cultivated peanut Arachis hypogaea provides insights into genome evolution and oil improvement.</title>
        <authorList>
            <person name="Chen X."/>
        </authorList>
    </citation>
    <scope>NUCLEOTIDE SEQUENCE [LARGE SCALE GENOMIC DNA]</scope>
    <source>
        <strain evidence="3">cv. Fuhuasheng</strain>
        <tissue evidence="2">Leaves</tissue>
    </source>
</reference>
<evidence type="ECO:0000313" key="3">
    <source>
        <dbReference type="Proteomes" id="UP000289738"/>
    </source>
</evidence>
<dbReference type="EMBL" id="SDMP01000011">
    <property type="protein sequence ID" value="RYR32052.1"/>
    <property type="molecule type" value="Genomic_DNA"/>
</dbReference>
<comment type="caution">
    <text evidence="2">The sequence shown here is derived from an EMBL/GenBank/DDBJ whole genome shotgun (WGS) entry which is preliminary data.</text>
</comment>
<accession>A0A445B044</accession>
<organism evidence="2 3">
    <name type="scientific">Arachis hypogaea</name>
    <name type="common">Peanut</name>
    <dbReference type="NCBI Taxonomy" id="3818"/>
    <lineage>
        <taxon>Eukaryota</taxon>
        <taxon>Viridiplantae</taxon>
        <taxon>Streptophyta</taxon>
        <taxon>Embryophyta</taxon>
        <taxon>Tracheophyta</taxon>
        <taxon>Spermatophyta</taxon>
        <taxon>Magnoliopsida</taxon>
        <taxon>eudicotyledons</taxon>
        <taxon>Gunneridae</taxon>
        <taxon>Pentapetalae</taxon>
        <taxon>rosids</taxon>
        <taxon>fabids</taxon>
        <taxon>Fabales</taxon>
        <taxon>Fabaceae</taxon>
        <taxon>Papilionoideae</taxon>
        <taxon>50 kb inversion clade</taxon>
        <taxon>dalbergioids sensu lato</taxon>
        <taxon>Dalbergieae</taxon>
        <taxon>Pterocarpus clade</taxon>
        <taxon>Arachis</taxon>
    </lineage>
</organism>
<feature type="compositionally biased region" description="Low complexity" evidence="1">
    <location>
        <begin position="187"/>
        <end position="207"/>
    </location>
</feature>
<protein>
    <recommendedName>
        <fullName evidence="4">Aminotransferase-like plant mobile domain-containing protein</fullName>
    </recommendedName>
</protein>
<dbReference type="AlphaFoldDB" id="A0A445B044"/>
<sequence>MVGPTLYDIVGIIGLSVSGPMATFDMKPEGRYNIFEKNSYGEFIKHNIGDDGSPITDDEYVAFLYYWLNAIVFFSRSVSMQKLFIPLAALIHEKCKPTWFQHHIVSNDGDDDHANNDTWSNFLAIQVIPTGIPQYKKEQFLVTLHASHYVARPMDIPIEKDNEIGKTTSHTSLETNNTPNPDNQAGHASDQPQQSHQPPSATTSSPPKADLDELLSAMSSISHKIEIPSLVLATDESPGHRLPKELTLHAIEGLGLFFNF</sequence>
<feature type="region of interest" description="Disordered" evidence="1">
    <location>
        <begin position="168"/>
        <end position="209"/>
    </location>
</feature>
<name>A0A445B044_ARAHY</name>
<gene>
    <name evidence="2" type="ORF">Ahy_B01g057041</name>
</gene>
<feature type="compositionally biased region" description="Polar residues" evidence="1">
    <location>
        <begin position="168"/>
        <end position="183"/>
    </location>
</feature>
<dbReference type="Proteomes" id="UP000289738">
    <property type="component" value="Chromosome B01"/>
</dbReference>